<proteinExistence type="predicted"/>
<comment type="cofactor">
    <cofactor evidence="1">
        <name>FMN</name>
        <dbReference type="ChEBI" id="CHEBI:58210"/>
    </cofactor>
</comment>
<feature type="domain" description="Flavodoxin-like" evidence="2">
    <location>
        <begin position="14"/>
        <end position="170"/>
    </location>
</feature>
<dbReference type="InterPro" id="IPR008254">
    <property type="entry name" value="Flavodoxin/NO_synth"/>
</dbReference>
<sequence>MSNTYYTRSNDMKSVIVYYSYSGNTKKVARVLVEALRKKGEVEELEIVALDEPGSFLGQCGRAFRHIKARIQDVNFDLSKYDLICFGTPVWAFGPAPALNAYIEKCSGLEGKNIILFSTYGSGAGKDRCLDYAQKVLQDKRPAGFKRFFIQQGNVDKKEFVVNEINNTIG</sequence>
<dbReference type="AlphaFoldDB" id="A0A2J0LE02"/>
<comment type="caution">
    <text evidence="3">The sequence shown here is derived from an EMBL/GenBank/DDBJ whole genome shotgun (WGS) entry which is preliminary data.</text>
</comment>
<dbReference type="GO" id="GO:0009055">
    <property type="term" value="F:electron transfer activity"/>
    <property type="evidence" value="ECO:0007669"/>
    <property type="project" value="InterPro"/>
</dbReference>
<evidence type="ECO:0000256" key="1">
    <source>
        <dbReference type="ARBA" id="ARBA00001917"/>
    </source>
</evidence>
<dbReference type="Pfam" id="PF03358">
    <property type="entry name" value="FMN_red"/>
    <property type="match status" value="1"/>
</dbReference>
<dbReference type="GO" id="GO:0010181">
    <property type="term" value="F:FMN binding"/>
    <property type="evidence" value="ECO:0007669"/>
    <property type="project" value="InterPro"/>
</dbReference>
<accession>A0A2J0LE02</accession>
<evidence type="ECO:0000259" key="2">
    <source>
        <dbReference type="PROSITE" id="PS50902"/>
    </source>
</evidence>
<protein>
    <recommendedName>
        <fullName evidence="2">Flavodoxin-like domain-containing protein</fullName>
    </recommendedName>
</protein>
<dbReference type="EMBL" id="PFGP01000117">
    <property type="protein sequence ID" value="PIW66098.1"/>
    <property type="molecule type" value="Genomic_DNA"/>
</dbReference>
<gene>
    <name evidence="3" type="ORF">COW11_05110</name>
</gene>
<dbReference type="PROSITE" id="PS00201">
    <property type="entry name" value="FLAVODOXIN"/>
    <property type="match status" value="1"/>
</dbReference>
<dbReference type="SUPFAM" id="SSF52218">
    <property type="entry name" value="Flavoproteins"/>
    <property type="match status" value="1"/>
</dbReference>
<evidence type="ECO:0000313" key="3">
    <source>
        <dbReference type="EMBL" id="PIW66098.1"/>
    </source>
</evidence>
<dbReference type="PROSITE" id="PS50902">
    <property type="entry name" value="FLAVODOXIN_LIKE"/>
    <property type="match status" value="1"/>
</dbReference>
<dbReference type="GO" id="GO:0016491">
    <property type="term" value="F:oxidoreductase activity"/>
    <property type="evidence" value="ECO:0007669"/>
    <property type="project" value="InterPro"/>
</dbReference>
<dbReference type="PANTHER" id="PTHR39201:SF1">
    <property type="entry name" value="FLAVODOXIN-LIKE DOMAIN-CONTAINING PROTEIN"/>
    <property type="match status" value="1"/>
</dbReference>
<evidence type="ECO:0000313" key="4">
    <source>
        <dbReference type="Proteomes" id="UP000231267"/>
    </source>
</evidence>
<dbReference type="Proteomes" id="UP000231267">
    <property type="component" value="Unassembled WGS sequence"/>
</dbReference>
<organism evidence="3 4">
    <name type="scientific">Candidatus Taenaricola geysiri</name>
    <dbReference type="NCBI Taxonomy" id="1974752"/>
    <lineage>
        <taxon>Bacteria</taxon>
        <taxon>Pseudomonadati</taxon>
        <taxon>Candidatus Omnitrophota</taxon>
        <taxon>Candidatus Taenaricola</taxon>
    </lineage>
</organism>
<name>A0A2J0LE02_9BACT</name>
<reference evidence="3 4" key="1">
    <citation type="submission" date="2017-09" db="EMBL/GenBank/DDBJ databases">
        <title>Depth-based differentiation of microbial function through sediment-hosted aquifers and enrichment of novel symbionts in the deep terrestrial subsurface.</title>
        <authorList>
            <person name="Probst A.J."/>
            <person name="Ladd B."/>
            <person name="Jarett J.K."/>
            <person name="Geller-Mcgrath D.E."/>
            <person name="Sieber C.M."/>
            <person name="Emerson J.B."/>
            <person name="Anantharaman K."/>
            <person name="Thomas B.C."/>
            <person name="Malmstrom R."/>
            <person name="Stieglmeier M."/>
            <person name="Klingl A."/>
            <person name="Woyke T."/>
            <person name="Ryan C.M."/>
            <person name="Banfield J.F."/>
        </authorList>
    </citation>
    <scope>NUCLEOTIDE SEQUENCE [LARGE SCALE GENOMIC DNA]</scope>
    <source>
        <strain evidence="3">CG12_big_fil_rev_8_21_14_0_65_43_15</strain>
    </source>
</reference>
<dbReference type="InterPro" id="IPR029039">
    <property type="entry name" value="Flavoprotein-like_sf"/>
</dbReference>
<dbReference type="InterPro" id="IPR001226">
    <property type="entry name" value="Flavodoxin_CS"/>
</dbReference>
<dbReference type="InterPro" id="IPR005025">
    <property type="entry name" value="FMN_Rdtase-like_dom"/>
</dbReference>
<dbReference type="Gene3D" id="3.40.50.360">
    <property type="match status" value="1"/>
</dbReference>
<dbReference type="PANTHER" id="PTHR39201">
    <property type="entry name" value="EXPORTED PROTEIN-RELATED"/>
    <property type="match status" value="1"/>
</dbReference>